<comment type="caution">
    <text evidence="3">The sequence shown here is derived from an EMBL/GenBank/DDBJ whole genome shotgun (WGS) entry which is preliminary data.</text>
</comment>
<keyword evidence="2" id="KW-0732">Signal</keyword>
<dbReference type="EMBL" id="JAWDGP010003776">
    <property type="protein sequence ID" value="KAK3771068.1"/>
    <property type="molecule type" value="Genomic_DNA"/>
</dbReference>
<evidence type="ECO:0000313" key="4">
    <source>
        <dbReference type="Proteomes" id="UP001283361"/>
    </source>
</evidence>
<evidence type="ECO:0000313" key="3">
    <source>
        <dbReference type="EMBL" id="KAK3771068.1"/>
    </source>
</evidence>
<name>A0AAE0ZKA7_9GAST</name>
<dbReference type="Proteomes" id="UP001283361">
    <property type="component" value="Unassembled WGS sequence"/>
</dbReference>
<gene>
    <name evidence="3" type="ORF">RRG08_042312</name>
</gene>
<sequence>MAWSSVLSLLFLVLRAAFSKPTINRTNFEKTNSCSEDYLVEGEDFMLFEFEAAGNNTQYPFHQGLLGPQFYYSTLTRAQDSPQCSGFDLFSAKMELVKFQSSFTDNQVFLVPGEDTTVLQIEVSGNNSVHSFHGRNGPKFYYTTTDGISHEGCLGFDPVTGSCRKRPGVRDACSCEMKTSTKYWLSYNKTAAVDTSKATVYLLWPGRPNLRSDIYIFPEIRVKDKIIPSSSSNVIIALALVTLAAVVAGVGVLVIMKYVKDKIIPSSSSSVIIALALVALAAVIAGVGVLVIMKHEGNNQASQN</sequence>
<keyword evidence="1" id="KW-0812">Transmembrane</keyword>
<keyword evidence="1" id="KW-0472">Membrane</keyword>
<protein>
    <submittedName>
        <fullName evidence="3">Uncharacterized protein</fullName>
    </submittedName>
</protein>
<accession>A0AAE0ZKA7</accession>
<keyword evidence="1" id="KW-1133">Transmembrane helix</keyword>
<feature type="signal peptide" evidence="2">
    <location>
        <begin position="1"/>
        <end position="19"/>
    </location>
</feature>
<feature type="transmembrane region" description="Helical" evidence="1">
    <location>
        <begin position="271"/>
        <end position="293"/>
    </location>
</feature>
<keyword evidence="4" id="KW-1185">Reference proteome</keyword>
<evidence type="ECO:0000256" key="2">
    <source>
        <dbReference type="SAM" id="SignalP"/>
    </source>
</evidence>
<feature type="transmembrane region" description="Helical" evidence="1">
    <location>
        <begin position="234"/>
        <end position="259"/>
    </location>
</feature>
<organism evidence="3 4">
    <name type="scientific">Elysia crispata</name>
    <name type="common">lettuce slug</name>
    <dbReference type="NCBI Taxonomy" id="231223"/>
    <lineage>
        <taxon>Eukaryota</taxon>
        <taxon>Metazoa</taxon>
        <taxon>Spiralia</taxon>
        <taxon>Lophotrochozoa</taxon>
        <taxon>Mollusca</taxon>
        <taxon>Gastropoda</taxon>
        <taxon>Heterobranchia</taxon>
        <taxon>Euthyneura</taxon>
        <taxon>Panpulmonata</taxon>
        <taxon>Sacoglossa</taxon>
        <taxon>Placobranchoidea</taxon>
        <taxon>Plakobranchidae</taxon>
        <taxon>Elysia</taxon>
    </lineage>
</organism>
<proteinExistence type="predicted"/>
<feature type="chain" id="PRO_5042222772" evidence="2">
    <location>
        <begin position="20"/>
        <end position="304"/>
    </location>
</feature>
<evidence type="ECO:0000256" key="1">
    <source>
        <dbReference type="SAM" id="Phobius"/>
    </source>
</evidence>
<dbReference type="AlphaFoldDB" id="A0AAE0ZKA7"/>
<reference evidence="3" key="1">
    <citation type="journal article" date="2023" name="G3 (Bethesda)">
        <title>A reference genome for the long-term kleptoplast-retaining sea slug Elysia crispata morphotype clarki.</title>
        <authorList>
            <person name="Eastman K.E."/>
            <person name="Pendleton A.L."/>
            <person name="Shaikh M.A."/>
            <person name="Suttiyut T."/>
            <person name="Ogas R."/>
            <person name="Tomko P."/>
            <person name="Gavelis G."/>
            <person name="Widhalm J.R."/>
            <person name="Wisecaver J.H."/>
        </authorList>
    </citation>
    <scope>NUCLEOTIDE SEQUENCE</scope>
    <source>
        <strain evidence="3">ECLA1</strain>
    </source>
</reference>